<keyword evidence="11" id="KW-1185">Reference proteome</keyword>
<evidence type="ECO:0000256" key="2">
    <source>
        <dbReference type="ARBA" id="ARBA00004167"/>
    </source>
</evidence>
<dbReference type="AlphaFoldDB" id="A0A0D9V773"/>
<comment type="similarity">
    <text evidence="3">Belongs to the cytochrome P450 family.</text>
</comment>
<dbReference type="Gene3D" id="1.10.630.10">
    <property type="entry name" value="Cytochrome P450"/>
    <property type="match status" value="1"/>
</dbReference>
<comment type="subcellular location">
    <subcellularLocation>
        <location evidence="2">Membrane</location>
        <topology evidence="2">Single-pass membrane protein</topology>
    </subcellularLocation>
</comment>
<dbReference type="PANTHER" id="PTHR47948">
    <property type="entry name" value="TRANS-CINNAMATE 4-MONOOXYGENASE"/>
    <property type="match status" value="1"/>
</dbReference>
<dbReference type="InterPro" id="IPR001128">
    <property type="entry name" value="Cyt_P450"/>
</dbReference>
<dbReference type="GO" id="GO:0005506">
    <property type="term" value="F:iron ion binding"/>
    <property type="evidence" value="ECO:0007669"/>
    <property type="project" value="InterPro"/>
</dbReference>
<keyword evidence="5" id="KW-0479">Metal-binding</keyword>
<sequence>MSQRNVRGGGLLASPRTRGAPRTGRRVRLTHAQRGVRRTSSRAKGRTWCSQRTATTGWRRMRRIVTASFFTGKVVRQHRSGWEDEAAAVVDGLRGDPAARADGVVLRRRLQLMMYNDVYRVMFGRRFEGMDDPLFVRLKELNGERSRLAQSFEYNYGDFIPILRRFLRGYLRICKERSSPSYRGASEPHRDPEQAIVSWTRCSARTTRSRSRTRTTSPACKPDQGEGDAAAAHADPAACAAHEPPRRQARLAATTSPRRARCSSTRGTSPTTPASGGARPEEFRPERFLEEESPEEFRPERFHQM</sequence>
<evidence type="ECO:0000256" key="4">
    <source>
        <dbReference type="ARBA" id="ARBA00022617"/>
    </source>
</evidence>
<evidence type="ECO:0000256" key="9">
    <source>
        <dbReference type="SAM" id="MobiDB-lite"/>
    </source>
</evidence>
<feature type="compositionally biased region" description="Basic and acidic residues" evidence="9">
    <location>
        <begin position="279"/>
        <end position="305"/>
    </location>
</feature>
<dbReference type="InterPro" id="IPR036396">
    <property type="entry name" value="Cyt_P450_sf"/>
</dbReference>
<dbReference type="eggNOG" id="KOG0156">
    <property type="taxonomic scope" value="Eukaryota"/>
</dbReference>
<dbReference type="Proteomes" id="UP000032180">
    <property type="component" value="Chromosome 1"/>
</dbReference>
<protein>
    <submittedName>
        <fullName evidence="10">Uncharacterized protein</fullName>
    </submittedName>
</protein>
<dbReference type="Gramene" id="LPERR01G30460.1">
    <property type="protein sequence ID" value="LPERR01G30460.1"/>
    <property type="gene ID" value="LPERR01G30460"/>
</dbReference>
<proteinExistence type="inferred from homology"/>
<dbReference type="GO" id="GO:0016020">
    <property type="term" value="C:membrane"/>
    <property type="evidence" value="ECO:0007669"/>
    <property type="project" value="UniProtKB-SubCell"/>
</dbReference>
<evidence type="ECO:0000313" key="10">
    <source>
        <dbReference type="EnsemblPlants" id="LPERR01G30460.1"/>
    </source>
</evidence>
<reference evidence="10" key="3">
    <citation type="submission" date="2015-04" db="UniProtKB">
        <authorList>
            <consortium name="EnsemblPlants"/>
        </authorList>
    </citation>
    <scope>IDENTIFICATION</scope>
</reference>
<evidence type="ECO:0000256" key="6">
    <source>
        <dbReference type="ARBA" id="ARBA00023002"/>
    </source>
</evidence>
<dbReference type="Pfam" id="PF00067">
    <property type="entry name" value="p450"/>
    <property type="match status" value="1"/>
</dbReference>
<dbReference type="GO" id="GO:0016710">
    <property type="term" value="F:trans-cinnamate 4-monooxygenase activity"/>
    <property type="evidence" value="ECO:0007669"/>
    <property type="project" value="TreeGrafter"/>
</dbReference>
<reference evidence="11" key="2">
    <citation type="submission" date="2013-12" db="EMBL/GenBank/DDBJ databases">
        <authorList>
            <person name="Yu Y."/>
            <person name="Lee S."/>
            <person name="de Baynast K."/>
            <person name="Wissotski M."/>
            <person name="Liu L."/>
            <person name="Talag J."/>
            <person name="Goicoechea J."/>
            <person name="Angelova A."/>
            <person name="Jetty R."/>
            <person name="Kudrna D."/>
            <person name="Golser W."/>
            <person name="Rivera L."/>
            <person name="Zhang J."/>
            <person name="Wing R."/>
        </authorList>
    </citation>
    <scope>NUCLEOTIDE SEQUENCE</scope>
</reference>
<evidence type="ECO:0000256" key="7">
    <source>
        <dbReference type="ARBA" id="ARBA00023004"/>
    </source>
</evidence>
<accession>A0A0D9V773</accession>
<name>A0A0D9V773_9ORYZ</name>
<feature type="compositionally biased region" description="Polar residues" evidence="9">
    <location>
        <begin position="253"/>
        <end position="274"/>
    </location>
</feature>
<evidence type="ECO:0000313" key="11">
    <source>
        <dbReference type="Proteomes" id="UP000032180"/>
    </source>
</evidence>
<keyword evidence="8" id="KW-0503">Monooxygenase</keyword>
<dbReference type="GO" id="GO:0009808">
    <property type="term" value="P:lignin metabolic process"/>
    <property type="evidence" value="ECO:0007669"/>
    <property type="project" value="TreeGrafter"/>
</dbReference>
<comment type="cofactor">
    <cofactor evidence="1">
        <name>heme</name>
        <dbReference type="ChEBI" id="CHEBI:30413"/>
    </cofactor>
</comment>
<evidence type="ECO:0000256" key="3">
    <source>
        <dbReference type="ARBA" id="ARBA00010617"/>
    </source>
</evidence>
<keyword evidence="4" id="KW-0349">Heme</keyword>
<dbReference type="PANTHER" id="PTHR47948:SF4">
    <property type="entry name" value="TRANS-CINNAMATE 4-MONOOXYGENASE"/>
    <property type="match status" value="1"/>
</dbReference>
<keyword evidence="7" id="KW-0408">Iron</keyword>
<reference evidence="10 11" key="1">
    <citation type="submission" date="2012-08" db="EMBL/GenBank/DDBJ databases">
        <title>Oryza genome evolution.</title>
        <authorList>
            <person name="Wing R.A."/>
        </authorList>
    </citation>
    <scope>NUCLEOTIDE SEQUENCE</scope>
</reference>
<dbReference type="SUPFAM" id="SSF48264">
    <property type="entry name" value="Cytochrome P450"/>
    <property type="match status" value="1"/>
</dbReference>
<evidence type="ECO:0000256" key="5">
    <source>
        <dbReference type="ARBA" id="ARBA00022723"/>
    </source>
</evidence>
<dbReference type="GO" id="GO:0020037">
    <property type="term" value="F:heme binding"/>
    <property type="evidence" value="ECO:0007669"/>
    <property type="project" value="InterPro"/>
</dbReference>
<feature type="region of interest" description="Disordered" evidence="9">
    <location>
        <begin position="179"/>
        <end position="305"/>
    </location>
</feature>
<dbReference type="HOGENOM" id="CLU_913260_0_0_1"/>
<dbReference type="EnsemblPlants" id="LPERR01G30460.1">
    <property type="protein sequence ID" value="LPERR01G30460.1"/>
    <property type="gene ID" value="LPERR01G30460"/>
</dbReference>
<evidence type="ECO:0000256" key="1">
    <source>
        <dbReference type="ARBA" id="ARBA00001971"/>
    </source>
</evidence>
<keyword evidence="6" id="KW-0560">Oxidoreductase</keyword>
<evidence type="ECO:0000256" key="8">
    <source>
        <dbReference type="ARBA" id="ARBA00023033"/>
    </source>
</evidence>
<feature type="compositionally biased region" description="Low complexity" evidence="9">
    <location>
        <begin position="227"/>
        <end position="242"/>
    </location>
</feature>
<feature type="region of interest" description="Disordered" evidence="9">
    <location>
        <begin position="1"/>
        <end position="24"/>
    </location>
</feature>
<dbReference type="STRING" id="77586.A0A0D9V773"/>
<organism evidence="10 11">
    <name type="scientific">Leersia perrieri</name>
    <dbReference type="NCBI Taxonomy" id="77586"/>
    <lineage>
        <taxon>Eukaryota</taxon>
        <taxon>Viridiplantae</taxon>
        <taxon>Streptophyta</taxon>
        <taxon>Embryophyta</taxon>
        <taxon>Tracheophyta</taxon>
        <taxon>Spermatophyta</taxon>
        <taxon>Magnoliopsida</taxon>
        <taxon>Liliopsida</taxon>
        <taxon>Poales</taxon>
        <taxon>Poaceae</taxon>
        <taxon>BOP clade</taxon>
        <taxon>Oryzoideae</taxon>
        <taxon>Oryzeae</taxon>
        <taxon>Oryzinae</taxon>
        <taxon>Leersia</taxon>
    </lineage>
</organism>